<dbReference type="Gene3D" id="3.90.226.10">
    <property type="entry name" value="2-enoyl-CoA Hydratase, Chain A, domain 1"/>
    <property type="match status" value="1"/>
</dbReference>
<evidence type="ECO:0000313" key="1">
    <source>
        <dbReference type="EMBL" id="SUZ79007.1"/>
    </source>
</evidence>
<dbReference type="InterPro" id="IPR029045">
    <property type="entry name" value="ClpP/crotonase-like_dom_sf"/>
</dbReference>
<dbReference type="PANTHER" id="PTHR43459:SF1">
    <property type="entry name" value="EG:BACN32G11.4 PROTEIN"/>
    <property type="match status" value="1"/>
</dbReference>
<gene>
    <name evidence="1" type="ORF">METZ01_LOCUS31861</name>
</gene>
<dbReference type="CDD" id="cd06558">
    <property type="entry name" value="crotonase-like"/>
    <property type="match status" value="1"/>
</dbReference>
<evidence type="ECO:0008006" key="2">
    <source>
        <dbReference type="Google" id="ProtNLM"/>
    </source>
</evidence>
<proteinExistence type="predicted"/>
<organism evidence="1">
    <name type="scientific">marine metagenome</name>
    <dbReference type="NCBI Taxonomy" id="408172"/>
    <lineage>
        <taxon>unclassified sequences</taxon>
        <taxon>metagenomes</taxon>
        <taxon>ecological metagenomes</taxon>
    </lineage>
</organism>
<dbReference type="Pfam" id="PF00378">
    <property type="entry name" value="ECH_1"/>
    <property type="match status" value="1"/>
</dbReference>
<name>A0A381QLY9_9ZZZZ</name>
<sequence>MELKATTFDVAGSTATLTLSRPQRRNAWTGRMHTELRYLLQRAEIDPEIRTVVITGMGEDFCVGADSQALEGHIEKGGYDAGTGAELANPGYGVAPQFDQNFAFMFGLNVTTIAAVNGAAAGVGFVLACYCDLRFAANDAKLTTAHGPLGLPAEFGLSWLLPRLIGLTRANDLLISSRVVLASETKDWGLFNDVLEPEDLLIHAQAYAQDLAMRVAPSAQRMTKRQIYLDQHRDVGAAVLDSEELLQDAMTGPDFREGVRALTEKRDPIWDENS</sequence>
<reference evidence="1" key="1">
    <citation type="submission" date="2018-05" db="EMBL/GenBank/DDBJ databases">
        <authorList>
            <person name="Lanie J.A."/>
            <person name="Ng W.-L."/>
            <person name="Kazmierczak K.M."/>
            <person name="Andrzejewski T.M."/>
            <person name="Davidsen T.M."/>
            <person name="Wayne K.J."/>
            <person name="Tettelin H."/>
            <person name="Glass J.I."/>
            <person name="Rusch D."/>
            <person name="Podicherti R."/>
            <person name="Tsui H.-C.T."/>
            <person name="Winkler M.E."/>
        </authorList>
    </citation>
    <scope>NUCLEOTIDE SEQUENCE</scope>
</reference>
<dbReference type="AlphaFoldDB" id="A0A381QLY9"/>
<dbReference type="EMBL" id="UINC01001372">
    <property type="protein sequence ID" value="SUZ79007.1"/>
    <property type="molecule type" value="Genomic_DNA"/>
</dbReference>
<dbReference type="SUPFAM" id="SSF52096">
    <property type="entry name" value="ClpP/crotonase"/>
    <property type="match status" value="1"/>
</dbReference>
<accession>A0A381QLY9</accession>
<dbReference type="InterPro" id="IPR001753">
    <property type="entry name" value="Enoyl-CoA_hydra/iso"/>
</dbReference>
<dbReference type="PANTHER" id="PTHR43459">
    <property type="entry name" value="ENOYL-COA HYDRATASE"/>
    <property type="match status" value="1"/>
</dbReference>
<protein>
    <recommendedName>
        <fullName evidence="2">Enoyl-CoA hydratase</fullName>
    </recommendedName>
</protein>